<organism evidence="5 6">
    <name type="scientific">Litorilituus lipolyticus</name>
    <dbReference type="NCBI Taxonomy" id="2491017"/>
    <lineage>
        <taxon>Bacteria</taxon>
        <taxon>Pseudomonadati</taxon>
        <taxon>Pseudomonadota</taxon>
        <taxon>Gammaproteobacteria</taxon>
        <taxon>Alteromonadales</taxon>
        <taxon>Colwelliaceae</taxon>
        <taxon>Litorilituus</taxon>
    </lineage>
</organism>
<dbReference type="InterPro" id="IPR038165">
    <property type="entry name" value="FlgT_C_sf"/>
</dbReference>
<feature type="domain" description="Flagellar assembly protein T N-terminal" evidence="4">
    <location>
        <begin position="26"/>
        <end position="113"/>
    </location>
</feature>
<feature type="chain" id="PRO_5021286500" description="Flagellar biosynthesis protein FlgT" evidence="1">
    <location>
        <begin position="26"/>
        <end position="393"/>
    </location>
</feature>
<dbReference type="Pfam" id="PF16539">
    <property type="entry name" value="FlgT_M"/>
    <property type="match status" value="1"/>
</dbReference>
<dbReference type="Proteomes" id="UP000315303">
    <property type="component" value="Unassembled WGS sequence"/>
</dbReference>
<evidence type="ECO:0000259" key="4">
    <source>
        <dbReference type="Pfam" id="PF16548"/>
    </source>
</evidence>
<dbReference type="Gene3D" id="2.40.10.410">
    <property type="entry name" value="FlgT, C-terminal domain"/>
    <property type="match status" value="1"/>
</dbReference>
<dbReference type="AlphaFoldDB" id="A0A502L0I5"/>
<dbReference type="InterPro" id="IPR038180">
    <property type="entry name" value="FlgT_N_sf"/>
</dbReference>
<feature type="domain" description="Flagellar assembly protein T middle" evidence="3">
    <location>
        <begin position="117"/>
        <end position="272"/>
    </location>
</feature>
<evidence type="ECO:0000313" key="6">
    <source>
        <dbReference type="Proteomes" id="UP000315303"/>
    </source>
</evidence>
<dbReference type="InterPro" id="IPR032388">
    <property type="entry name" value="FlgT_C"/>
</dbReference>
<gene>
    <name evidence="5" type="ORF">EPA86_05400</name>
</gene>
<dbReference type="InterPro" id="IPR032386">
    <property type="entry name" value="FlgT_M"/>
</dbReference>
<sequence length="393" mass="44605">MNYCRKTLLLIIGLLLCVSPYSAHAQWYETQGHARLDKNTVEIARTKAMENALKKALLIAGASVSSVQQVINGLLTQDQLNIRATGSVNSIELVDETYNGDLLTVTIRADIFPQERKCFAVNFKKSLLITKSNIMHRQQANIGKIYSIDKAVPQQLSKQLSEHSAYTTHSSILNNKTQFSRLNNSLANDKIAELSKTLAHSSNSQYILFSEIHDISFEQEATNNWQFWQQGIYPRNFVMNFYLYNGINGELMWQNEYQSSAPWEFTKRLTIDPFSIKFWQSKYGTMISSLLEKVVKNIDENIMCEPSRGNIIQLTGNQITFDLGRQHGVKIGDEFTVLQRHSFSSNDGKNYTGFNASPYKVKVTQLTRNTAVAQTPDGDLFGNIQVDDLVVRY</sequence>
<keyword evidence="6" id="KW-1185">Reference proteome</keyword>
<dbReference type="Gene3D" id="3.40.50.10610">
    <property type="entry name" value="ABC-type transport auxiliary lipoprotein component"/>
    <property type="match status" value="1"/>
</dbReference>
<feature type="domain" description="Flagellar assembly protein T C-terminal" evidence="2">
    <location>
        <begin position="316"/>
        <end position="392"/>
    </location>
</feature>
<evidence type="ECO:0000259" key="3">
    <source>
        <dbReference type="Pfam" id="PF16539"/>
    </source>
</evidence>
<dbReference type="InterPro" id="IPR032370">
    <property type="entry name" value="FlgT_N"/>
</dbReference>
<evidence type="ECO:0008006" key="7">
    <source>
        <dbReference type="Google" id="ProtNLM"/>
    </source>
</evidence>
<name>A0A502L0I5_9GAMM</name>
<evidence type="ECO:0000313" key="5">
    <source>
        <dbReference type="EMBL" id="TPH17216.1"/>
    </source>
</evidence>
<protein>
    <recommendedName>
        <fullName evidence="7">Flagellar biosynthesis protein FlgT</fullName>
    </recommendedName>
</protein>
<reference evidence="5 6" key="1">
    <citation type="submission" date="2019-01" db="EMBL/GenBank/DDBJ databases">
        <title>Litorilituus lipolytica sp. nov., isolated from intertidal sand of the Yellow Sea in China.</title>
        <authorList>
            <person name="Liu A."/>
        </authorList>
    </citation>
    <scope>NUCLEOTIDE SEQUENCE [LARGE SCALE GENOMIC DNA]</scope>
    <source>
        <strain evidence="5 6">RZ04</strain>
    </source>
</reference>
<comment type="caution">
    <text evidence="5">The sequence shown here is derived from an EMBL/GenBank/DDBJ whole genome shotgun (WGS) entry which is preliminary data.</text>
</comment>
<accession>A0A502L0I5</accession>
<dbReference type="Pfam" id="PF16538">
    <property type="entry name" value="FlgT_C"/>
    <property type="match status" value="1"/>
</dbReference>
<proteinExistence type="predicted"/>
<dbReference type="EMBL" id="SAWY01000009">
    <property type="protein sequence ID" value="TPH17216.1"/>
    <property type="molecule type" value="Genomic_DNA"/>
</dbReference>
<dbReference type="Gene3D" id="3.30.1660.40">
    <property type="entry name" value="FlgT, N-terminal domain"/>
    <property type="match status" value="1"/>
</dbReference>
<dbReference type="OrthoDB" id="8778507at2"/>
<keyword evidence="1" id="KW-0732">Signal</keyword>
<evidence type="ECO:0000256" key="1">
    <source>
        <dbReference type="SAM" id="SignalP"/>
    </source>
</evidence>
<feature type="signal peptide" evidence="1">
    <location>
        <begin position="1"/>
        <end position="25"/>
    </location>
</feature>
<evidence type="ECO:0000259" key="2">
    <source>
        <dbReference type="Pfam" id="PF16538"/>
    </source>
</evidence>
<dbReference type="Pfam" id="PF16548">
    <property type="entry name" value="FlgT_N"/>
    <property type="match status" value="1"/>
</dbReference>